<comment type="caution">
    <text evidence="2">The sequence shown here is derived from an EMBL/GenBank/DDBJ whole genome shotgun (WGS) entry which is preliminary data.</text>
</comment>
<gene>
    <name evidence="2" type="ORF">IIC_03219</name>
</gene>
<dbReference type="InterPro" id="IPR025094">
    <property type="entry name" value="DUF4021"/>
</dbReference>
<accession>R8HMM3</accession>
<organism evidence="2 3">
    <name type="scientific">Bacillus cereus VD021</name>
    <dbReference type="NCBI Taxonomy" id="1053224"/>
    <lineage>
        <taxon>Bacteria</taxon>
        <taxon>Bacillati</taxon>
        <taxon>Bacillota</taxon>
        <taxon>Bacilli</taxon>
        <taxon>Bacillales</taxon>
        <taxon>Bacillaceae</taxon>
        <taxon>Bacillus</taxon>
        <taxon>Bacillus cereus group</taxon>
    </lineage>
</organism>
<evidence type="ECO:0000313" key="2">
    <source>
        <dbReference type="EMBL" id="EOO74109.1"/>
    </source>
</evidence>
<name>R8HMM3_BACCE</name>
<reference evidence="2 3" key="1">
    <citation type="submission" date="2012-12" db="EMBL/GenBank/DDBJ databases">
        <title>The Genome Sequence of Bacillus cereus VD021.</title>
        <authorList>
            <consortium name="The Broad Institute Genome Sequencing Platform"/>
            <consortium name="The Broad Institute Genome Sequencing Center for Infectious Disease"/>
            <person name="Feldgarden M."/>
            <person name="Van der Auwera G.A."/>
            <person name="Mahillon J."/>
            <person name="Duprez V."/>
            <person name="Timmery S."/>
            <person name="Mattelet C."/>
            <person name="Dierick K."/>
            <person name="Sun M."/>
            <person name="Yu Z."/>
            <person name="Zhu L."/>
            <person name="Hu X."/>
            <person name="Shank E.B."/>
            <person name="Swiecicka I."/>
            <person name="Hansen B.M."/>
            <person name="Andrup L."/>
            <person name="Walker B."/>
            <person name="Young S.K."/>
            <person name="Zeng Q."/>
            <person name="Gargeya S."/>
            <person name="Fitzgerald M."/>
            <person name="Haas B."/>
            <person name="Abouelleil A."/>
            <person name="Alvarado L."/>
            <person name="Arachchi H.M."/>
            <person name="Berlin A.M."/>
            <person name="Chapman S.B."/>
            <person name="Dewar J."/>
            <person name="Goldberg J."/>
            <person name="Griggs A."/>
            <person name="Gujja S."/>
            <person name="Hansen M."/>
            <person name="Howarth C."/>
            <person name="Imamovic A."/>
            <person name="Larimer J."/>
            <person name="McCowan C."/>
            <person name="Murphy C."/>
            <person name="Neiman D."/>
            <person name="Pearson M."/>
            <person name="Priest M."/>
            <person name="Roberts A."/>
            <person name="Saif S."/>
            <person name="Shea T."/>
            <person name="Sisk P."/>
            <person name="Sykes S."/>
            <person name="Wortman J."/>
            <person name="Nusbaum C."/>
            <person name="Birren B."/>
        </authorList>
    </citation>
    <scope>NUCLEOTIDE SEQUENCE [LARGE SCALE GENOMIC DNA]</scope>
    <source>
        <strain evidence="2 3">VD021</strain>
    </source>
</reference>
<dbReference type="Pfam" id="PF13213">
    <property type="entry name" value="DUF4021"/>
    <property type="match status" value="1"/>
</dbReference>
<sequence length="60" mass="6683">MNEKNVNKKENVIENTTSIQNNNTANLNIEEQAMNGSYGMPETTIEDADHVVTDDLTSKN</sequence>
<dbReference type="PATRIC" id="fig|1053224.3.peg.3251"/>
<feature type="region of interest" description="Disordered" evidence="1">
    <location>
        <begin position="1"/>
        <end position="25"/>
    </location>
</feature>
<dbReference type="EMBL" id="AHES01000029">
    <property type="protein sequence ID" value="EOO74109.1"/>
    <property type="molecule type" value="Genomic_DNA"/>
</dbReference>
<dbReference type="RefSeq" id="WP_016102036.1">
    <property type="nucleotide sequence ID" value="NZ_KB976280.1"/>
</dbReference>
<evidence type="ECO:0000313" key="3">
    <source>
        <dbReference type="Proteomes" id="UP000014040"/>
    </source>
</evidence>
<dbReference type="Proteomes" id="UP000014040">
    <property type="component" value="Unassembled WGS sequence"/>
</dbReference>
<proteinExistence type="predicted"/>
<dbReference type="HOGENOM" id="CLU_209552_0_0_9"/>
<evidence type="ECO:0000256" key="1">
    <source>
        <dbReference type="SAM" id="MobiDB-lite"/>
    </source>
</evidence>
<evidence type="ECO:0008006" key="4">
    <source>
        <dbReference type="Google" id="ProtNLM"/>
    </source>
</evidence>
<feature type="compositionally biased region" description="Polar residues" evidence="1">
    <location>
        <begin position="16"/>
        <end position="25"/>
    </location>
</feature>
<dbReference type="AlphaFoldDB" id="R8HMM3"/>
<feature type="compositionally biased region" description="Basic and acidic residues" evidence="1">
    <location>
        <begin position="1"/>
        <end position="12"/>
    </location>
</feature>
<protein>
    <recommendedName>
        <fullName evidence="4">DUF4021 domain-containing protein</fullName>
    </recommendedName>
</protein>